<dbReference type="Pfam" id="PF01476">
    <property type="entry name" value="LysM"/>
    <property type="match status" value="1"/>
</dbReference>
<dbReference type="EMBL" id="UOFM01000365">
    <property type="protein sequence ID" value="VAW80663.1"/>
    <property type="molecule type" value="Genomic_DNA"/>
</dbReference>
<dbReference type="PANTHER" id="PTHR34700:SF4">
    <property type="entry name" value="PHAGE-LIKE ELEMENT PBSX PROTEIN XKDP"/>
    <property type="match status" value="1"/>
</dbReference>
<organism evidence="2">
    <name type="scientific">hydrothermal vent metagenome</name>
    <dbReference type="NCBI Taxonomy" id="652676"/>
    <lineage>
        <taxon>unclassified sequences</taxon>
        <taxon>metagenomes</taxon>
        <taxon>ecological metagenomes</taxon>
    </lineage>
</organism>
<sequence>MSILKSLALALVLVTTAVFADQVALKEGHPDRYVVVKGDTLWDISGTFLDNPWLWPEIWYVNPQIDNPHLIYPGDVINLVYIDGKPQLRIQRGKGTFKLSPTARAERLDKAIPTIPIDSIQQFLTQPLVVDENTMEDAAYVVSSAGEHLIVGAGDRIYVRGISADQGNRYNVFRPGDAYIDPDSGEVLGYEALYLGDGRTERFGDPSTLKLDRTTREINIGDRVMPMTKEDVYAYFTPHPNDSDVKGTIIAVVDGVSQIGQYQVVVINRGKRENIDVGTVFAVEQRGDTISDQVTEDTKDTVKLPDERAGLLMVFRTFDKVSFGLIMKATSSLHVGDSLRTP</sequence>
<dbReference type="Gene3D" id="3.10.350.10">
    <property type="entry name" value="LysM domain"/>
    <property type="match status" value="1"/>
</dbReference>
<dbReference type="PROSITE" id="PS51782">
    <property type="entry name" value="LYSM"/>
    <property type="match status" value="1"/>
</dbReference>
<evidence type="ECO:0000313" key="2">
    <source>
        <dbReference type="EMBL" id="VAW80663.1"/>
    </source>
</evidence>
<reference evidence="2" key="1">
    <citation type="submission" date="2018-06" db="EMBL/GenBank/DDBJ databases">
        <authorList>
            <person name="Zhirakovskaya E."/>
        </authorList>
    </citation>
    <scope>NUCLEOTIDE SEQUENCE</scope>
</reference>
<evidence type="ECO:0000259" key="1">
    <source>
        <dbReference type="PROSITE" id="PS51782"/>
    </source>
</evidence>
<gene>
    <name evidence="2" type="ORF">MNBD_GAMMA14-922</name>
</gene>
<dbReference type="InterPro" id="IPR052196">
    <property type="entry name" value="Bact_Kbp"/>
</dbReference>
<protein>
    <submittedName>
        <fullName evidence="2">Uncharacterized protein with LysM domain, COG1652</fullName>
    </submittedName>
</protein>
<dbReference type="AlphaFoldDB" id="A0A3B0YXI7"/>
<dbReference type="InterPro" id="IPR036779">
    <property type="entry name" value="LysM_dom_sf"/>
</dbReference>
<dbReference type="SUPFAM" id="SSF54106">
    <property type="entry name" value="LysM domain"/>
    <property type="match status" value="1"/>
</dbReference>
<proteinExistence type="predicted"/>
<accession>A0A3B0YXI7</accession>
<dbReference type="PANTHER" id="PTHR34700">
    <property type="entry name" value="POTASSIUM BINDING PROTEIN KBP"/>
    <property type="match status" value="1"/>
</dbReference>
<dbReference type="CDD" id="cd00118">
    <property type="entry name" value="LysM"/>
    <property type="match status" value="1"/>
</dbReference>
<name>A0A3B0YXI7_9ZZZZ</name>
<dbReference type="InterPro" id="IPR018392">
    <property type="entry name" value="LysM"/>
</dbReference>
<feature type="domain" description="LysM" evidence="1">
    <location>
        <begin position="31"/>
        <end position="79"/>
    </location>
</feature>